<evidence type="ECO:0008006" key="4">
    <source>
        <dbReference type="Google" id="ProtNLM"/>
    </source>
</evidence>
<comment type="caution">
    <text evidence="2">The sequence shown here is derived from an EMBL/GenBank/DDBJ whole genome shotgun (WGS) entry which is preliminary data.</text>
</comment>
<dbReference type="RefSeq" id="WP_326087577.1">
    <property type="nucleotide sequence ID" value="NZ_JARLKZ010000005.1"/>
</dbReference>
<feature type="signal peptide" evidence="1">
    <location>
        <begin position="1"/>
        <end position="19"/>
    </location>
</feature>
<evidence type="ECO:0000256" key="1">
    <source>
        <dbReference type="SAM" id="SignalP"/>
    </source>
</evidence>
<accession>A0ABU6GLS2</accession>
<dbReference type="PROSITE" id="PS51257">
    <property type="entry name" value="PROKAR_LIPOPROTEIN"/>
    <property type="match status" value="1"/>
</dbReference>
<proteinExistence type="predicted"/>
<evidence type="ECO:0000313" key="3">
    <source>
        <dbReference type="Proteomes" id="UP001344632"/>
    </source>
</evidence>
<keyword evidence="3" id="KW-1185">Reference proteome</keyword>
<organism evidence="2 3">
    <name type="scientific">Paenibacillus dokdonensis</name>
    <dbReference type="NCBI Taxonomy" id="2567944"/>
    <lineage>
        <taxon>Bacteria</taxon>
        <taxon>Bacillati</taxon>
        <taxon>Bacillota</taxon>
        <taxon>Bacilli</taxon>
        <taxon>Bacillales</taxon>
        <taxon>Paenibacillaceae</taxon>
        <taxon>Paenibacillus</taxon>
    </lineage>
</organism>
<dbReference type="EMBL" id="JARLKZ010000005">
    <property type="protein sequence ID" value="MEC0240158.1"/>
    <property type="molecule type" value="Genomic_DNA"/>
</dbReference>
<dbReference type="Proteomes" id="UP001344632">
    <property type="component" value="Unassembled WGS sequence"/>
</dbReference>
<evidence type="ECO:0000313" key="2">
    <source>
        <dbReference type="EMBL" id="MEC0240158.1"/>
    </source>
</evidence>
<gene>
    <name evidence="2" type="ORF">P4H66_09885</name>
</gene>
<reference evidence="2 3" key="1">
    <citation type="submission" date="2023-03" db="EMBL/GenBank/DDBJ databases">
        <title>Bacillus Genome Sequencing.</title>
        <authorList>
            <person name="Dunlap C."/>
        </authorList>
    </citation>
    <scope>NUCLEOTIDE SEQUENCE [LARGE SCALE GENOMIC DNA]</scope>
    <source>
        <strain evidence="2 3">BD-525</strain>
    </source>
</reference>
<name>A0ABU6GLS2_9BACL</name>
<protein>
    <recommendedName>
        <fullName evidence="4">Lipocalin-like domain-containing protein</fullName>
    </recommendedName>
</protein>
<sequence>MKSTVAGTIAALFAVSLLAGCYDAKKTKTANLDLEGNWRLVTDSQSPACFSNVKFLNDPTSNRSPISVHETTGNNTKIWIGEYESEGNNIRVMLHEPKADPFMMAAERSEDELKLRYEWKSADLVCSYQPDS</sequence>
<feature type="chain" id="PRO_5045765420" description="Lipocalin-like domain-containing protein" evidence="1">
    <location>
        <begin position="20"/>
        <end position="132"/>
    </location>
</feature>
<keyword evidence="1" id="KW-0732">Signal</keyword>